<dbReference type="InterPro" id="IPR003439">
    <property type="entry name" value="ABC_transporter-like_ATP-bd"/>
</dbReference>
<dbReference type="InterPro" id="IPR013525">
    <property type="entry name" value="ABC2_TM"/>
</dbReference>
<proteinExistence type="predicted"/>
<dbReference type="InterPro" id="IPR017871">
    <property type="entry name" value="ABC_transporter-like_CS"/>
</dbReference>
<accession>R7Q270</accession>
<sequence length="652" mass="71824">MADITASPSASSASTELMHKGCNIGFDALEANRALNRVEDSVTAREAAVPVDLVWRDLTFDELAPTTTSTGREPTPIKQGLKRVLHGLSGQVRTGQVLAIMGASGSGKTTLLNLLSGRMKSSTKCVSGGKIFVNGHSRDYETFPQIAKFVEQDDTTMFAELTVREQILFAARLALPSSVSETQKVARVDKIIQELGLTKAKDTYVGSELVRGVSGGERRRAAIGVELVTDPSLIFLDEPTTGLDSFNALNVMSSLRQLAKNGRTIVTTIHQPRSSIFHLFDMLCLIAEGRTVYFGPAADVADYFGNLGFPMPVSFNVADFAIDVLSIDPRTKEKEVKSNARVQYISDHYHESVEPQVLAQAHDFNESDSLGKFAGSKRKNSSFKEFCILTRRTLLLMSRERQLNTIRLSQTLFFGILLGLIWLDTGRETTADDRRAVQGVIFFIVINQCFDAAFGIIFSFPAEKAIINRERSSGFYRDTSYFVGKQLCELPRAAFFNILMLVLVYFMAGLNPDAGSFFTFTLICILVALCGEGLAQSISVFAGDEQMAAAVVPVAVIFQVLFGGFFIRPDALAGYIKWMRWLSFIYYATNAANQVEFFGRGDGNIDDIIIEQLDSSLSKWTNIAVVAGFVAALKLTYLVTLHLTKPRFDRNL</sequence>
<evidence type="ECO:0000256" key="2">
    <source>
        <dbReference type="ARBA" id="ARBA00014334"/>
    </source>
</evidence>
<comment type="subcellular location">
    <subcellularLocation>
        <location evidence="1">Membrane</location>
        <topology evidence="1">Multi-pass membrane protein</topology>
    </subcellularLocation>
</comment>
<dbReference type="AlphaFoldDB" id="R7Q270"/>
<dbReference type="GeneID" id="17319516"/>
<dbReference type="Pfam" id="PF00005">
    <property type="entry name" value="ABC_tran"/>
    <property type="match status" value="1"/>
</dbReference>
<keyword evidence="6" id="KW-0067">ATP-binding</keyword>
<evidence type="ECO:0000313" key="12">
    <source>
        <dbReference type="Proteomes" id="UP000012073"/>
    </source>
</evidence>
<dbReference type="RefSeq" id="XP_005711819.1">
    <property type="nucleotide sequence ID" value="XM_005711762.1"/>
</dbReference>
<keyword evidence="4 9" id="KW-0812">Transmembrane</keyword>
<feature type="domain" description="ABC transporter" evidence="10">
    <location>
        <begin position="58"/>
        <end position="313"/>
    </location>
</feature>
<dbReference type="PhylomeDB" id="R7Q270"/>
<dbReference type="PANTHER" id="PTHR48041:SF139">
    <property type="entry name" value="PROTEIN SCARLET"/>
    <property type="match status" value="1"/>
</dbReference>
<evidence type="ECO:0000256" key="4">
    <source>
        <dbReference type="ARBA" id="ARBA00022692"/>
    </source>
</evidence>
<dbReference type="InterPro" id="IPR043926">
    <property type="entry name" value="ABCG_dom"/>
</dbReference>
<keyword evidence="3" id="KW-0813">Transport</keyword>
<gene>
    <name evidence="11" type="ORF">CHC_T00001383001</name>
</gene>
<dbReference type="EMBL" id="HG001459">
    <property type="protein sequence ID" value="CDF32154.1"/>
    <property type="molecule type" value="Genomic_DNA"/>
</dbReference>
<feature type="transmembrane region" description="Helical" evidence="9">
    <location>
        <begin position="623"/>
        <end position="643"/>
    </location>
</feature>
<feature type="transmembrane region" description="Helical" evidence="9">
    <location>
        <begin position="547"/>
        <end position="567"/>
    </location>
</feature>
<dbReference type="Gene3D" id="3.40.50.300">
    <property type="entry name" value="P-loop containing nucleotide triphosphate hydrolases"/>
    <property type="match status" value="1"/>
</dbReference>
<dbReference type="PROSITE" id="PS50893">
    <property type="entry name" value="ABC_TRANSPORTER_2"/>
    <property type="match status" value="1"/>
</dbReference>
<dbReference type="Gramene" id="CDF32154">
    <property type="protein sequence ID" value="CDF32154"/>
    <property type="gene ID" value="CHC_T00001383001"/>
</dbReference>
<evidence type="ECO:0000256" key="9">
    <source>
        <dbReference type="SAM" id="Phobius"/>
    </source>
</evidence>
<evidence type="ECO:0000256" key="8">
    <source>
        <dbReference type="ARBA" id="ARBA00023136"/>
    </source>
</evidence>
<evidence type="ECO:0000259" key="10">
    <source>
        <dbReference type="PROSITE" id="PS50893"/>
    </source>
</evidence>
<dbReference type="Pfam" id="PF01061">
    <property type="entry name" value="ABC2_membrane"/>
    <property type="match status" value="1"/>
</dbReference>
<dbReference type="InterPro" id="IPR003593">
    <property type="entry name" value="AAA+_ATPase"/>
</dbReference>
<dbReference type="STRING" id="2769.R7Q270"/>
<feature type="transmembrane region" description="Helical" evidence="9">
    <location>
        <begin position="405"/>
        <end position="423"/>
    </location>
</feature>
<protein>
    <recommendedName>
        <fullName evidence="2">Probable ATP-dependent transporter ycf16</fullName>
    </recommendedName>
</protein>
<evidence type="ECO:0000256" key="3">
    <source>
        <dbReference type="ARBA" id="ARBA00022448"/>
    </source>
</evidence>
<feature type="transmembrane region" description="Helical" evidence="9">
    <location>
        <begin position="490"/>
        <end position="508"/>
    </location>
</feature>
<dbReference type="GO" id="GO:0140359">
    <property type="term" value="F:ABC-type transporter activity"/>
    <property type="evidence" value="ECO:0007669"/>
    <property type="project" value="InterPro"/>
</dbReference>
<dbReference type="PROSITE" id="PS00211">
    <property type="entry name" value="ABC_TRANSPORTER_1"/>
    <property type="match status" value="1"/>
</dbReference>
<evidence type="ECO:0000256" key="6">
    <source>
        <dbReference type="ARBA" id="ARBA00022840"/>
    </source>
</evidence>
<evidence type="ECO:0000256" key="7">
    <source>
        <dbReference type="ARBA" id="ARBA00022989"/>
    </source>
</evidence>
<evidence type="ECO:0000313" key="11">
    <source>
        <dbReference type="EMBL" id="CDF32154.1"/>
    </source>
</evidence>
<dbReference type="SUPFAM" id="SSF52540">
    <property type="entry name" value="P-loop containing nucleoside triphosphate hydrolases"/>
    <property type="match status" value="1"/>
</dbReference>
<dbReference type="OrthoDB" id="66620at2759"/>
<keyword evidence="7 9" id="KW-1133">Transmembrane helix</keyword>
<organism evidence="11 12">
    <name type="scientific">Chondrus crispus</name>
    <name type="common">Carrageen Irish moss</name>
    <name type="synonym">Polymorpha crispa</name>
    <dbReference type="NCBI Taxonomy" id="2769"/>
    <lineage>
        <taxon>Eukaryota</taxon>
        <taxon>Rhodophyta</taxon>
        <taxon>Florideophyceae</taxon>
        <taxon>Rhodymeniophycidae</taxon>
        <taxon>Gigartinales</taxon>
        <taxon>Gigartinaceae</taxon>
        <taxon>Chondrus</taxon>
    </lineage>
</organism>
<dbReference type="InterPro" id="IPR027417">
    <property type="entry name" value="P-loop_NTPase"/>
</dbReference>
<dbReference type="OMA" id="WIDVCIM"/>
<name>R7Q270_CHOCR</name>
<dbReference type="InterPro" id="IPR050352">
    <property type="entry name" value="ABCG_transporters"/>
</dbReference>
<dbReference type="Pfam" id="PF19055">
    <property type="entry name" value="ABC2_membrane_7"/>
    <property type="match status" value="1"/>
</dbReference>
<dbReference type="GO" id="GO:0016887">
    <property type="term" value="F:ATP hydrolysis activity"/>
    <property type="evidence" value="ECO:0007669"/>
    <property type="project" value="InterPro"/>
</dbReference>
<dbReference type="CDD" id="cd03213">
    <property type="entry name" value="ABCG_EPDR"/>
    <property type="match status" value="1"/>
</dbReference>
<dbReference type="GO" id="GO:0005886">
    <property type="term" value="C:plasma membrane"/>
    <property type="evidence" value="ECO:0007669"/>
    <property type="project" value="TreeGrafter"/>
</dbReference>
<evidence type="ECO:0000256" key="1">
    <source>
        <dbReference type="ARBA" id="ARBA00004141"/>
    </source>
</evidence>
<evidence type="ECO:0000256" key="5">
    <source>
        <dbReference type="ARBA" id="ARBA00022741"/>
    </source>
</evidence>
<keyword evidence="8 9" id="KW-0472">Membrane</keyword>
<dbReference type="SMART" id="SM00382">
    <property type="entry name" value="AAA"/>
    <property type="match status" value="1"/>
</dbReference>
<feature type="transmembrane region" description="Helical" evidence="9">
    <location>
        <begin position="435"/>
        <end position="460"/>
    </location>
</feature>
<keyword evidence="5" id="KW-0547">Nucleotide-binding</keyword>
<dbReference type="KEGG" id="ccp:CHC_T00001383001"/>
<feature type="transmembrane region" description="Helical" evidence="9">
    <location>
        <begin position="514"/>
        <end position="535"/>
    </location>
</feature>
<keyword evidence="12" id="KW-1185">Reference proteome</keyword>
<reference evidence="12" key="1">
    <citation type="journal article" date="2013" name="Proc. Natl. Acad. Sci. U.S.A.">
        <title>Genome structure and metabolic features in the red seaweed Chondrus crispus shed light on evolution of the Archaeplastida.</title>
        <authorList>
            <person name="Collen J."/>
            <person name="Porcel B."/>
            <person name="Carre W."/>
            <person name="Ball S.G."/>
            <person name="Chaparro C."/>
            <person name="Tonon T."/>
            <person name="Barbeyron T."/>
            <person name="Michel G."/>
            <person name="Noel B."/>
            <person name="Valentin K."/>
            <person name="Elias M."/>
            <person name="Artiguenave F."/>
            <person name="Arun A."/>
            <person name="Aury J.M."/>
            <person name="Barbosa-Neto J.F."/>
            <person name="Bothwell J.H."/>
            <person name="Bouget F.Y."/>
            <person name="Brillet L."/>
            <person name="Cabello-Hurtado F."/>
            <person name="Capella-Gutierrez S."/>
            <person name="Charrier B."/>
            <person name="Cladiere L."/>
            <person name="Cock J.M."/>
            <person name="Coelho S.M."/>
            <person name="Colleoni C."/>
            <person name="Czjzek M."/>
            <person name="Da Silva C."/>
            <person name="Delage L."/>
            <person name="Denoeud F."/>
            <person name="Deschamps P."/>
            <person name="Dittami S.M."/>
            <person name="Gabaldon T."/>
            <person name="Gachon C.M."/>
            <person name="Groisillier A."/>
            <person name="Herve C."/>
            <person name="Jabbari K."/>
            <person name="Katinka M."/>
            <person name="Kloareg B."/>
            <person name="Kowalczyk N."/>
            <person name="Labadie K."/>
            <person name="Leblanc C."/>
            <person name="Lopez P.J."/>
            <person name="McLachlan D.H."/>
            <person name="Meslet-Cladiere L."/>
            <person name="Moustafa A."/>
            <person name="Nehr Z."/>
            <person name="Nyvall Collen P."/>
            <person name="Panaud O."/>
            <person name="Partensky F."/>
            <person name="Poulain J."/>
            <person name="Rensing S.A."/>
            <person name="Rousvoal S."/>
            <person name="Samson G."/>
            <person name="Symeonidi A."/>
            <person name="Weissenbach J."/>
            <person name="Zambounis A."/>
            <person name="Wincker P."/>
            <person name="Boyen C."/>
        </authorList>
    </citation>
    <scope>NUCLEOTIDE SEQUENCE [LARGE SCALE GENOMIC DNA]</scope>
    <source>
        <strain evidence="12">cv. Stackhouse</strain>
    </source>
</reference>
<dbReference type="Proteomes" id="UP000012073">
    <property type="component" value="Unassembled WGS sequence"/>
</dbReference>
<dbReference type="GO" id="GO:0005524">
    <property type="term" value="F:ATP binding"/>
    <property type="evidence" value="ECO:0007669"/>
    <property type="project" value="UniProtKB-KW"/>
</dbReference>
<dbReference type="PANTHER" id="PTHR48041">
    <property type="entry name" value="ABC TRANSPORTER G FAMILY MEMBER 28"/>
    <property type="match status" value="1"/>
</dbReference>